<dbReference type="PANTHER" id="PTHR28083">
    <property type="entry name" value="GOOD FOR FULL DBP5 ACTIVITY PROTEIN 2"/>
    <property type="match status" value="1"/>
</dbReference>
<dbReference type="GO" id="GO:0005634">
    <property type="term" value="C:nucleus"/>
    <property type="evidence" value="ECO:0007669"/>
    <property type="project" value="TreeGrafter"/>
</dbReference>
<feature type="region of interest" description="Disordered" evidence="1">
    <location>
        <begin position="275"/>
        <end position="310"/>
    </location>
</feature>
<keyword evidence="4" id="KW-1185">Reference proteome</keyword>
<sequence>MGSESTAVEPAHKGILRDDTIVLRWILGYCGEAQLSNASLPKAPSAWPCVPLTSSPSGSNSQIKRLRFVSIDIDKLEEKDGIIQRFHMGLSFLDAQCLQNLLFETRLPAPDTNLASHVIRSHHWAVGSYKHFTANDIKFLFGKAQAISLSDLEARLRGFVQQAFVLVFHGGKQELSVLQKLNINLGSTFTIDTVKAAQHPLQLSYRYSLQLLLDEFKIPHRQLHTAGNDAHFALRALLMIAVRDAESQLAGKHLPDWVSILKAVAQAPLPPVTLTKREKAAKAKKERQQRLEEQMMEEYKKKKESGHSNQ</sequence>
<dbReference type="Proteomes" id="UP001152049">
    <property type="component" value="Unassembled WGS sequence"/>
</dbReference>
<evidence type="ECO:0000313" key="4">
    <source>
        <dbReference type="Proteomes" id="UP001152049"/>
    </source>
</evidence>
<gene>
    <name evidence="3" type="ORF">NW762_008603</name>
</gene>
<name>A0A9W8RX38_9HYPO</name>
<evidence type="ECO:0000256" key="1">
    <source>
        <dbReference type="SAM" id="MobiDB-lite"/>
    </source>
</evidence>
<dbReference type="AlphaFoldDB" id="A0A9W8RX38"/>
<feature type="compositionally biased region" description="Basic and acidic residues" evidence="1">
    <location>
        <begin position="275"/>
        <end position="301"/>
    </location>
</feature>
<dbReference type="InterPro" id="IPR012337">
    <property type="entry name" value="RNaseH-like_sf"/>
</dbReference>
<dbReference type="SUPFAM" id="SSF53098">
    <property type="entry name" value="Ribonuclease H-like"/>
    <property type="match status" value="1"/>
</dbReference>
<protein>
    <recommendedName>
        <fullName evidence="2">Gfd2/YDR514C-like C-terminal domain-containing protein</fullName>
    </recommendedName>
</protein>
<dbReference type="Gene3D" id="3.30.420.10">
    <property type="entry name" value="Ribonuclease H-like superfamily/Ribonuclease H"/>
    <property type="match status" value="1"/>
</dbReference>
<evidence type="ECO:0000259" key="2">
    <source>
        <dbReference type="Pfam" id="PF21762"/>
    </source>
</evidence>
<reference evidence="3" key="1">
    <citation type="submission" date="2022-09" db="EMBL/GenBank/DDBJ databases">
        <title>Fusarium specimens isolated from Avocado Roots.</title>
        <authorList>
            <person name="Stajich J."/>
            <person name="Roper C."/>
            <person name="Heimlech-Rivalta G."/>
        </authorList>
    </citation>
    <scope>NUCLEOTIDE SEQUENCE</scope>
    <source>
        <strain evidence="3">CF00136</strain>
    </source>
</reference>
<dbReference type="InterPro" id="IPR040151">
    <property type="entry name" value="Gfd2/YDR514C-like"/>
</dbReference>
<dbReference type="OrthoDB" id="5953249at2759"/>
<comment type="caution">
    <text evidence="3">The sequence shown here is derived from an EMBL/GenBank/DDBJ whole genome shotgun (WGS) entry which is preliminary data.</text>
</comment>
<dbReference type="Pfam" id="PF21762">
    <property type="entry name" value="DEDDh_C"/>
    <property type="match status" value="1"/>
</dbReference>
<dbReference type="GO" id="GO:0003676">
    <property type="term" value="F:nucleic acid binding"/>
    <property type="evidence" value="ECO:0007669"/>
    <property type="project" value="InterPro"/>
</dbReference>
<dbReference type="InterPro" id="IPR036397">
    <property type="entry name" value="RNaseH_sf"/>
</dbReference>
<dbReference type="EMBL" id="JAOQAZ010000017">
    <property type="protein sequence ID" value="KAJ4257479.1"/>
    <property type="molecule type" value="Genomic_DNA"/>
</dbReference>
<evidence type="ECO:0000313" key="3">
    <source>
        <dbReference type="EMBL" id="KAJ4257479.1"/>
    </source>
</evidence>
<accession>A0A9W8RX38</accession>
<proteinExistence type="predicted"/>
<dbReference type="PANTHER" id="PTHR28083:SF1">
    <property type="entry name" value="GOOD FOR FULL DBP5 ACTIVITY PROTEIN 2"/>
    <property type="match status" value="1"/>
</dbReference>
<organism evidence="3 4">
    <name type="scientific">Fusarium torreyae</name>
    <dbReference type="NCBI Taxonomy" id="1237075"/>
    <lineage>
        <taxon>Eukaryota</taxon>
        <taxon>Fungi</taxon>
        <taxon>Dikarya</taxon>
        <taxon>Ascomycota</taxon>
        <taxon>Pezizomycotina</taxon>
        <taxon>Sordariomycetes</taxon>
        <taxon>Hypocreomycetidae</taxon>
        <taxon>Hypocreales</taxon>
        <taxon>Nectriaceae</taxon>
        <taxon>Fusarium</taxon>
    </lineage>
</organism>
<feature type="domain" description="Gfd2/YDR514C-like C-terminal" evidence="2">
    <location>
        <begin position="68"/>
        <end position="239"/>
    </location>
</feature>
<dbReference type="InterPro" id="IPR048519">
    <property type="entry name" value="Gfd2/YDR514C-like_C"/>
</dbReference>